<feature type="domain" description="Beta-galactosidase trimerisation" evidence="1">
    <location>
        <begin position="366"/>
        <end position="431"/>
    </location>
</feature>
<dbReference type="Gene3D" id="3.20.20.80">
    <property type="entry name" value="Glycosidases"/>
    <property type="match status" value="1"/>
</dbReference>
<sequence>MSHLPFRQVHLDCHTSEKISGIAADFNARAFADAVEAASINSITCFARCHHGWLYYDSEVHPERIHPHLENKNMLKEQIEELHSRGIRAPIYTTIQWDQYTAERHPEWLRVNADGQPTATAYEATFRRDLCVNTPYRDELKEHLKDLLSSFKCDGFFLDIVKMDECSCHWCRQGAIEEGLDPSKYEDRIQYAEKMMVGFKHDISSFIRSFQPESEVFYNQGHIGTDTREVIEDYNHLEVESLPTGGWGYDHFPVIARYARSLHQDVLGMTGKFHTHWGDFHSYKSKAALEFECFHMLALNAKCSVGDQILPNGELCPETYKLIGSVYSQVAEKEAWCVDAKAIADIAVLNPEEFRYVIDHRDQAMVLQGVYRILSEGGYQFDIVDSHSPLEDYKVLILPDEVPVDEHLNQRLQAYADAGGKILASHKSGLNPDTQEFASDLFGVQNIGEAPYSPDFIVPTGEMAEGLPQVEHAMYLKAQEVKPLAGAEVLSETRVPYFNRTWEHYCSHMHAPVDKSKPGYPAVVKTDNAIYFAHPVFNQYVESAPFWAKKLVHNALTLLLGPSALEHDGPAAMIATLNEQETENRAVAHFLYYVPEAKCKDILIVEDVVPVHNVNVSIRDDKPIASVRTVPQLEELEFERSDGRVDFTLPKVDGHQMVELNYV</sequence>
<proteinExistence type="predicted"/>
<gene>
    <name evidence="2" type="ORF">HNR48_002844</name>
</gene>
<dbReference type="EMBL" id="JACHHT010000002">
    <property type="protein sequence ID" value="MBB6522559.1"/>
    <property type="molecule type" value="Genomic_DNA"/>
</dbReference>
<dbReference type="SUPFAM" id="SSF52317">
    <property type="entry name" value="Class I glutamine amidotransferase-like"/>
    <property type="match status" value="1"/>
</dbReference>
<dbReference type="GO" id="GO:0005975">
    <property type="term" value="P:carbohydrate metabolic process"/>
    <property type="evidence" value="ECO:0007669"/>
    <property type="project" value="InterPro"/>
</dbReference>
<dbReference type="InterPro" id="IPR013738">
    <property type="entry name" value="Beta_galactosidase_Trimer"/>
</dbReference>
<comment type="caution">
    <text evidence="2">The sequence shown here is derived from an EMBL/GenBank/DDBJ whole genome shotgun (WGS) entry which is preliminary data.</text>
</comment>
<dbReference type="RefSeq" id="WP_166845653.1">
    <property type="nucleotide sequence ID" value="NZ_JAAONY010000002.1"/>
</dbReference>
<dbReference type="Pfam" id="PF14871">
    <property type="entry name" value="GHL6"/>
    <property type="match status" value="1"/>
</dbReference>
<dbReference type="GO" id="GO:0004565">
    <property type="term" value="F:beta-galactosidase activity"/>
    <property type="evidence" value="ECO:0007669"/>
    <property type="project" value="InterPro"/>
</dbReference>
<dbReference type="SUPFAM" id="SSF51445">
    <property type="entry name" value="(Trans)glycosidases"/>
    <property type="match status" value="1"/>
</dbReference>
<dbReference type="AlphaFoldDB" id="A0A7X0MY06"/>
<evidence type="ECO:0000313" key="2">
    <source>
        <dbReference type="EMBL" id="MBB6522559.1"/>
    </source>
</evidence>
<dbReference type="Pfam" id="PF08532">
    <property type="entry name" value="Glyco_hydro_42M"/>
    <property type="match status" value="1"/>
</dbReference>
<evidence type="ECO:0000313" key="3">
    <source>
        <dbReference type="Proteomes" id="UP000528457"/>
    </source>
</evidence>
<reference evidence="2 3" key="1">
    <citation type="submission" date="2020-08" db="EMBL/GenBank/DDBJ databases">
        <title>Genomic Encyclopedia of Type Strains, Phase IV (KMG-IV): sequencing the most valuable type-strain genomes for metagenomic binning, comparative biology and taxonomic classification.</title>
        <authorList>
            <person name="Goeker M."/>
        </authorList>
    </citation>
    <scope>NUCLEOTIDE SEQUENCE [LARGE SCALE GENOMIC DNA]</scope>
    <source>
        <strain evidence="2 3">DSM 22368</strain>
    </source>
</reference>
<keyword evidence="3" id="KW-1185">Reference proteome</keyword>
<protein>
    <recommendedName>
        <fullName evidence="1">Beta-galactosidase trimerisation domain-containing protein</fullName>
    </recommendedName>
</protein>
<accession>A0A7X0MY06</accession>
<dbReference type="InParanoid" id="A0A7X0MY06"/>
<dbReference type="Proteomes" id="UP000528457">
    <property type="component" value="Unassembled WGS sequence"/>
</dbReference>
<dbReference type="CDD" id="cd03143">
    <property type="entry name" value="A4_beta-galactosidase_middle_domain"/>
    <property type="match status" value="1"/>
</dbReference>
<organism evidence="2 3">
    <name type="scientific">Pseudoteredinibacter isoporae</name>
    <dbReference type="NCBI Taxonomy" id="570281"/>
    <lineage>
        <taxon>Bacteria</taxon>
        <taxon>Pseudomonadati</taxon>
        <taxon>Pseudomonadota</taxon>
        <taxon>Gammaproteobacteria</taxon>
        <taxon>Cellvibrionales</taxon>
        <taxon>Cellvibrionaceae</taxon>
        <taxon>Pseudoteredinibacter</taxon>
    </lineage>
</organism>
<dbReference type="InterPro" id="IPR017853">
    <property type="entry name" value="GH"/>
</dbReference>
<name>A0A7X0MY06_9GAMM</name>
<dbReference type="InterPro" id="IPR029062">
    <property type="entry name" value="Class_I_gatase-like"/>
</dbReference>
<dbReference type="Gene3D" id="3.40.50.880">
    <property type="match status" value="1"/>
</dbReference>
<dbReference type="InterPro" id="IPR028212">
    <property type="entry name" value="GHL6"/>
</dbReference>
<evidence type="ECO:0000259" key="1">
    <source>
        <dbReference type="Pfam" id="PF08532"/>
    </source>
</evidence>